<feature type="region of interest" description="Disordered" evidence="1">
    <location>
        <begin position="72"/>
        <end position="92"/>
    </location>
</feature>
<keyword evidence="3" id="KW-1185">Reference proteome</keyword>
<name>A0A8J2MX75_9PLEO</name>
<accession>A0A8J2MX75</accession>
<evidence type="ECO:0000313" key="3">
    <source>
        <dbReference type="Proteomes" id="UP000676310"/>
    </source>
</evidence>
<feature type="region of interest" description="Disordered" evidence="1">
    <location>
        <begin position="248"/>
        <end position="303"/>
    </location>
</feature>
<sequence>MPYTFTSEVYEVKTTPATISAAHMSPSWYAVWQIAINNPDEAAALTEARGIIKEKLRCDRASGDMDHAMTDDMTAPQHSRTNEPDETKNLELPPRFINAERRAEEEQRTAESDKIVVSLAIEELWFEPVDIKSRNESFLANDEKAFEGTIIARRKWGQVKQNWEYLLSRSNGLLLWYSNVKHVSQTSKGEWAKVVKLKTKLDLFKVRDEATMENIVLIEFQIGDPNVDPLYPDTAVWENLTNNVAKGTSTIDSSKNEIKGRKGLRSSTKEKGPKSSPNDREESAHPVSVVPGAASTPSVSINSDSNAISQMQMLEAILERAQRRYHWFPWREDEYNFWDDDQYKKAKALGLETSFEVFKTTHDYYLESLNWSAERGRNLSDIRLRFEPQQTKDHLSGGYDERPKIDPTMIIANIQYLEKRSAEDLLALGPTLRNGFVSTLINEVPHTLHEHNWVLLLILTLETEEALEKELNKCSIKVEKGWYERSYWKLLLQLKRSLNEETFPGLTASGIHKAWEGLKRKIHEKDLDLDTGGKKARPKDGANQRPKKDESDTKMKSETEALKPSFSDVDIDIPSPSQGVIDSNDEKNRISGDGVE</sequence>
<dbReference type="EMBL" id="CAJRGZ010000015">
    <property type="protein sequence ID" value="CAG5149453.1"/>
    <property type="molecule type" value="Genomic_DNA"/>
</dbReference>
<dbReference type="GeneID" id="67013810"/>
<evidence type="ECO:0000256" key="1">
    <source>
        <dbReference type="SAM" id="MobiDB-lite"/>
    </source>
</evidence>
<dbReference type="AlphaFoldDB" id="A0A8J2MX75"/>
<comment type="caution">
    <text evidence="2">The sequence shown here is derived from an EMBL/GenBank/DDBJ whole genome shotgun (WGS) entry which is preliminary data.</text>
</comment>
<feature type="compositionally biased region" description="Basic and acidic residues" evidence="1">
    <location>
        <begin position="80"/>
        <end position="89"/>
    </location>
</feature>
<dbReference type="RefSeq" id="XP_043165911.1">
    <property type="nucleotide sequence ID" value="XM_043309976.1"/>
</dbReference>
<gene>
    <name evidence="2" type="ORF">ALTATR162_LOCUS2372</name>
</gene>
<feature type="compositionally biased region" description="Basic and acidic residues" evidence="1">
    <location>
        <begin position="267"/>
        <end position="284"/>
    </location>
</feature>
<dbReference type="OrthoDB" id="3671672at2759"/>
<protein>
    <submittedName>
        <fullName evidence="2">Uncharacterized protein</fullName>
    </submittedName>
</protein>
<dbReference type="Proteomes" id="UP000676310">
    <property type="component" value="Unassembled WGS sequence"/>
</dbReference>
<feature type="region of interest" description="Disordered" evidence="1">
    <location>
        <begin position="526"/>
        <end position="596"/>
    </location>
</feature>
<reference evidence="2" key="1">
    <citation type="submission" date="2021-05" db="EMBL/GenBank/DDBJ databases">
        <authorList>
            <person name="Stam R."/>
        </authorList>
    </citation>
    <scope>NUCLEOTIDE SEQUENCE</scope>
    <source>
        <strain evidence="2">CS162</strain>
    </source>
</reference>
<feature type="compositionally biased region" description="Basic and acidic residues" evidence="1">
    <location>
        <begin position="526"/>
        <end position="561"/>
    </location>
</feature>
<proteinExistence type="predicted"/>
<organism evidence="2 3">
    <name type="scientific">Alternaria atra</name>
    <dbReference type="NCBI Taxonomy" id="119953"/>
    <lineage>
        <taxon>Eukaryota</taxon>
        <taxon>Fungi</taxon>
        <taxon>Dikarya</taxon>
        <taxon>Ascomycota</taxon>
        <taxon>Pezizomycotina</taxon>
        <taxon>Dothideomycetes</taxon>
        <taxon>Pleosporomycetidae</taxon>
        <taxon>Pleosporales</taxon>
        <taxon>Pleosporineae</taxon>
        <taxon>Pleosporaceae</taxon>
        <taxon>Alternaria</taxon>
        <taxon>Alternaria sect. Ulocladioides</taxon>
    </lineage>
</organism>
<evidence type="ECO:0000313" key="2">
    <source>
        <dbReference type="EMBL" id="CAG5149453.1"/>
    </source>
</evidence>